<dbReference type="Pfam" id="PF00589">
    <property type="entry name" value="Phage_integrase"/>
    <property type="match status" value="1"/>
</dbReference>
<feature type="domain" description="Tyr recombinase" evidence="2">
    <location>
        <begin position="1"/>
        <end position="67"/>
    </location>
</feature>
<dbReference type="GO" id="GO:0006310">
    <property type="term" value="P:DNA recombination"/>
    <property type="evidence" value="ECO:0007669"/>
    <property type="project" value="UniProtKB-KW"/>
</dbReference>
<keyword evidence="3" id="KW-0614">Plasmid</keyword>
<dbReference type="InterPro" id="IPR013762">
    <property type="entry name" value="Integrase-like_cat_sf"/>
</dbReference>
<dbReference type="EMBL" id="MF957317">
    <property type="protein sequence ID" value="ATZ71642.1"/>
    <property type="molecule type" value="Genomic_DNA"/>
</dbReference>
<accession>A0A2H4UEE9</accession>
<organism evidence="3">
    <name type="scientific">Enterobacter sp. HP19</name>
    <dbReference type="NCBI Taxonomy" id="1811975"/>
    <lineage>
        <taxon>Bacteria</taxon>
        <taxon>Pseudomonadati</taxon>
        <taxon>Pseudomonadota</taxon>
        <taxon>Gammaproteobacteria</taxon>
        <taxon>Enterobacterales</taxon>
        <taxon>Enterobacteriaceae</taxon>
        <taxon>Enterobacter</taxon>
    </lineage>
</organism>
<geneLocation type="plasmid" evidence="3">
    <name>unnamed</name>
</geneLocation>
<dbReference type="SUPFAM" id="SSF56349">
    <property type="entry name" value="DNA breaking-rejoining enzymes"/>
    <property type="match status" value="1"/>
</dbReference>
<dbReference type="GO" id="GO:0003677">
    <property type="term" value="F:DNA binding"/>
    <property type="evidence" value="ECO:0007669"/>
    <property type="project" value="InterPro"/>
</dbReference>
<protein>
    <submittedName>
        <fullName evidence="3">Resolvase</fullName>
    </submittedName>
</protein>
<evidence type="ECO:0000259" key="2">
    <source>
        <dbReference type="PROSITE" id="PS51898"/>
    </source>
</evidence>
<dbReference type="PROSITE" id="PS51898">
    <property type="entry name" value="TYR_RECOMBINASE"/>
    <property type="match status" value="1"/>
</dbReference>
<dbReference type="InterPro" id="IPR011010">
    <property type="entry name" value="DNA_brk_join_enz"/>
</dbReference>
<dbReference type="Gene3D" id="1.10.443.10">
    <property type="entry name" value="Intergrase catalytic core"/>
    <property type="match status" value="1"/>
</dbReference>
<dbReference type="InterPro" id="IPR002104">
    <property type="entry name" value="Integrase_catalytic"/>
</dbReference>
<name>A0A2H4UEE9_9ENTR</name>
<reference evidence="3" key="1">
    <citation type="submission" date="2017-09" db="EMBL/GenBank/DDBJ databases">
        <title>Bacteria from fildes peninsula of king george island (maritime Antarctica), carry class 1 integrons and antibiotic resistance cassettes in conjugative plasmids.</title>
        <authorList>
            <person name="Antelo V.B."/>
            <person name="Batista S.B."/>
            <person name="Guerout A.M."/>
            <person name="Mazel D."/>
            <person name="Romero V."/>
            <person name="Sotelo Silveira J."/>
        </authorList>
    </citation>
    <scope>NUCLEOTIDE SEQUENCE</scope>
    <source>
        <strain evidence="3">HP19</strain>
        <plasmid evidence="3">unnamed</plasmid>
    </source>
</reference>
<dbReference type="GO" id="GO:0015074">
    <property type="term" value="P:DNA integration"/>
    <property type="evidence" value="ECO:0007669"/>
    <property type="project" value="InterPro"/>
</dbReference>
<proteinExistence type="predicted"/>
<evidence type="ECO:0000256" key="1">
    <source>
        <dbReference type="ARBA" id="ARBA00023172"/>
    </source>
</evidence>
<keyword evidence="1" id="KW-0233">DNA recombination</keyword>
<dbReference type="CDD" id="cd00397">
    <property type="entry name" value="DNA_BRE_C"/>
    <property type="match status" value="1"/>
</dbReference>
<evidence type="ECO:0000313" key="3">
    <source>
        <dbReference type="EMBL" id="ATZ71642.1"/>
    </source>
</evidence>
<sequence>MSRAERDGVTFSIPVTPHTFRHSYAMHLKMSGVPDRVLQSLLGHRYARSTEVYARVFSLDVLAGKGLSFSYDAQTARRMLEG</sequence>
<dbReference type="AlphaFoldDB" id="A0A2H4UEE9"/>